<protein>
    <submittedName>
        <fullName evidence="1">Uncharacterized protein</fullName>
    </submittedName>
</protein>
<name>A0A8S3HAM8_9BILA</name>
<evidence type="ECO:0000313" key="2">
    <source>
        <dbReference type="Proteomes" id="UP000676336"/>
    </source>
</evidence>
<gene>
    <name evidence="1" type="ORF">SMN809_LOCUS68463</name>
</gene>
<reference evidence="1" key="1">
    <citation type="submission" date="2021-02" db="EMBL/GenBank/DDBJ databases">
        <authorList>
            <person name="Nowell W R."/>
        </authorList>
    </citation>
    <scope>NUCLEOTIDE SEQUENCE</scope>
</reference>
<accession>A0A8S3HAM8</accession>
<comment type="caution">
    <text evidence="1">The sequence shown here is derived from an EMBL/GenBank/DDBJ whole genome shotgun (WGS) entry which is preliminary data.</text>
</comment>
<dbReference type="EMBL" id="CAJOBI010317462">
    <property type="protein sequence ID" value="CAF5179363.1"/>
    <property type="molecule type" value="Genomic_DNA"/>
</dbReference>
<evidence type="ECO:0000313" key="1">
    <source>
        <dbReference type="EMBL" id="CAF5179363.1"/>
    </source>
</evidence>
<dbReference type="AlphaFoldDB" id="A0A8S3HAM8"/>
<sequence>MRNSKTRSSLNVSLTTNESSFRWQKCSQCLKSTPCTVDNHQCSEELEGLFVERNRARLLIQEHKADYFKDLTLPSFMHTDCIFISPETMRLLEDMHRNEHVLLTAITKDQQRSLRTGLLWPNSVLADNQVAINRTMIDQLSEQQMIEIQAIPSDHIHDTANITLRSH</sequence>
<dbReference type="Proteomes" id="UP000676336">
    <property type="component" value="Unassembled WGS sequence"/>
</dbReference>
<proteinExistence type="predicted"/>
<organism evidence="1 2">
    <name type="scientific">Rotaria magnacalcarata</name>
    <dbReference type="NCBI Taxonomy" id="392030"/>
    <lineage>
        <taxon>Eukaryota</taxon>
        <taxon>Metazoa</taxon>
        <taxon>Spiralia</taxon>
        <taxon>Gnathifera</taxon>
        <taxon>Rotifera</taxon>
        <taxon>Eurotatoria</taxon>
        <taxon>Bdelloidea</taxon>
        <taxon>Philodinida</taxon>
        <taxon>Philodinidae</taxon>
        <taxon>Rotaria</taxon>
    </lineage>
</organism>